<keyword evidence="2" id="KW-0732">Signal</keyword>
<dbReference type="Pfam" id="PF08327">
    <property type="entry name" value="AHSA1"/>
    <property type="match status" value="1"/>
</dbReference>
<comment type="caution">
    <text evidence="4">The sequence shown here is derived from an EMBL/GenBank/DDBJ whole genome shotgun (WGS) entry which is preliminary data.</text>
</comment>
<dbReference type="Proteomes" id="UP000739538">
    <property type="component" value="Unassembled WGS sequence"/>
</dbReference>
<evidence type="ECO:0000313" key="5">
    <source>
        <dbReference type="Proteomes" id="UP000739538"/>
    </source>
</evidence>
<dbReference type="CDD" id="cd07814">
    <property type="entry name" value="SRPBCC_CalC_Aha1-like"/>
    <property type="match status" value="1"/>
</dbReference>
<dbReference type="InterPro" id="IPR013538">
    <property type="entry name" value="ASHA1/2-like_C"/>
</dbReference>
<dbReference type="SUPFAM" id="SSF55961">
    <property type="entry name" value="Bet v1-like"/>
    <property type="match status" value="1"/>
</dbReference>
<gene>
    <name evidence="4" type="ORF">KDA27_22170</name>
</gene>
<reference evidence="4" key="1">
    <citation type="submission" date="2020-04" db="EMBL/GenBank/DDBJ databases">
        <authorList>
            <person name="Zhang T."/>
        </authorList>
    </citation>
    <scope>NUCLEOTIDE SEQUENCE</scope>
    <source>
        <strain evidence="4">HKST-UBA02</strain>
    </source>
</reference>
<dbReference type="EMBL" id="JAGQHS010000181">
    <property type="protein sequence ID" value="MCA9758519.1"/>
    <property type="molecule type" value="Genomic_DNA"/>
</dbReference>
<proteinExistence type="inferred from homology"/>
<evidence type="ECO:0000256" key="1">
    <source>
        <dbReference type="ARBA" id="ARBA00006817"/>
    </source>
</evidence>
<reference evidence="4" key="2">
    <citation type="journal article" date="2021" name="Microbiome">
        <title>Successional dynamics and alternative stable states in a saline activated sludge microbial community over 9 years.</title>
        <authorList>
            <person name="Wang Y."/>
            <person name="Ye J."/>
            <person name="Ju F."/>
            <person name="Liu L."/>
            <person name="Boyd J.A."/>
            <person name="Deng Y."/>
            <person name="Parks D.H."/>
            <person name="Jiang X."/>
            <person name="Yin X."/>
            <person name="Woodcroft B.J."/>
            <person name="Tyson G.W."/>
            <person name="Hugenholtz P."/>
            <person name="Polz M.F."/>
            <person name="Zhang T."/>
        </authorList>
    </citation>
    <scope>NUCLEOTIDE SEQUENCE</scope>
    <source>
        <strain evidence="4">HKST-UBA02</strain>
    </source>
</reference>
<protein>
    <submittedName>
        <fullName evidence="4">SRPBCC domain-containing protein</fullName>
    </submittedName>
</protein>
<dbReference type="InterPro" id="IPR023393">
    <property type="entry name" value="START-like_dom_sf"/>
</dbReference>
<dbReference type="Gene3D" id="3.30.530.20">
    <property type="match status" value="1"/>
</dbReference>
<sequence length="188" mass="20904">MRARNQAVVLILGLVLSAGTALTEDVDADITSQVVKTDAQELILVQEVDVDAPIAEVWNAYTTSDGWMAWAAPLAEVDLRAGGTIKTHYGADAKIGDPGTNTLHIVNYVPERVLTLRAEISERWPEVMKEDEGRLMNVILFESQDESRTRIQSFGVGYRDVPAYDELMGFFIPANEGLFRKLKEHLEN</sequence>
<comment type="similarity">
    <text evidence="1">Belongs to the AHA1 family.</text>
</comment>
<dbReference type="AlphaFoldDB" id="A0A956NK24"/>
<feature type="signal peptide" evidence="2">
    <location>
        <begin position="1"/>
        <end position="23"/>
    </location>
</feature>
<accession>A0A956NK24</accession>
<evidence type="ECO:0000259" key="3">
    <source>
        <dbReference type="Pfam" id="PF08327"/>
    </source>
</evidence>
<evidence type="ECO:0000256" key="2">
    <source>
        <dbReference type="SAM" id="SignalP"/>
    </source>
</evidence>
<evidence type="ECO:0000313" key="4">
    <source>
        <dbReference type="EMBL" id="MCA9758519.1"/>
    </source>
</evidence>
<feature type="domain" description="Activator of Hsp90 ATPase homologue 1/2-like C-terminal" evidence="3">
    <location>
        <begin position="51"/>
        <end position="151"/>
    </location>
</feature>
<feature type="chain" id="PRO_5038086068" evidence="2">
    <location>
        <begin position="24"/>
        <end position="188"/>
    </location>
</feature>
<name>A0A956NK24_UNCEI</name>
<organism evidence="4 5">
    <name type="scientific">Eiseniibacteriota bacterium</name>
    <dbReference type="NCBI Taxonomy" id="2212470"/>
    <lineage>
        <taxon>Bacteria</taxon>
        <taxon>Candidatus Eiseniibacteriota</taxon>
    </lineage>
</organism>